<protein>
    <submittedName>
        <fullName evidence="1">Uncharacterized protein</fullName>
    </submittedName>
</protein>
<dbReference type="Proteomes" id="UP001174136">
    <property type="component" value="Unassembled WGS sequence"/>
</dbReference>
<evidence type="ECO:0000313" key="2">
    <source>
        <dbReference type="Proteomes" id="UP001174136"/>
    </source>
</evidence>
<proteinExistence type="predicted"/>
<dbReference type="EMBL" id="JAOPHQ010005691">
    <property type="protein sequence ID" value="KAK0134679.1"/>
    <property type="molecule type" value="Genomic_DNA"/>
</dbReference>
<dbReference type="AlphaFoldDB" id="A0AA47M6W2"/>
<keyword evidence="2" id="KW-1185">Reference proteome</keyword>
<accession>A0AA47M6W2</accession>
<reference evidence="1" key="1">
    <citation type="journal article" date="2023" name="Front. Mar. Sci.">
        <title>A new Merluccius polli reference genome to investigate the effects of global change in West African waters.</title>
        <authorList>
            <person name="Mateo J.L."/>
            <person name="Blanco-Fernandez C."/>
            <person name="Garcia-Vazquez E."/>
            <person name="Machado-Schiaffino G."/>
        </authorList>
    </citation>
    <scope>NUCLEOTIDE SEQUENCE</scope>
    <source>
        <strain evidence="1">C29</strain>
        <tissue evidence="1">Fin</tissue>
    </source>
</reference>
<name>A0AA47M6W2_MERPO</name>
<sequence length="283" mass="32886">MSALKDLRREIQRKLIKLTSFASTDALHKLAAAIEDVVEEEVPGEDSTELELFDFIMDAMNSDQLRSLEDQGMSRLLFFNDLMSEQKQPQDEEEPVFEEATESVVVSVTTEKIIKPGTFKDMLNTKDKLTVPELKRFLRAHLRDKSSAELFQELSQAKQQDKENPQQFMYRLMGLKQRVMFAAKQSESEFQYDSKLVQGVFLHSLYQGLNEKYSYLRRDLKPHIANLSTSEEFILDLMTPVVSEEMERQIRLGQTQKNRTVTVRVVPIDDIIVHRDWLTDITM</sequence>
<gene>
    <name evidence="1" type="ORF">N1851_029693</name>
</gene>
<organism evidence="1 2">
    <name type="scientific">Merluccius polli</name>
    <name type="common">Benguela hake</name>
    <name type="synonym">Merluccius cadenati</name>
    <dbReference type="NCBI Taxonomy" id="89951"/>
    <lineage>
        <taxon>Eukaryota</taxon>
        <taxon>Metazoa</taxon>
        <taxon>Chordata</taxon>
        <taxon>Craniata</taxon>
        <taxon>Vertebrata</taxon>
        <taxon>Euteleostomi</taxon>
        <taxon>Actinopterygii</taxon>
        <taxon>Neopterygii</taxon>
        <taxon>Teleostei</taxon>
        <taxon>Neoteleostei</taxon>
        <taxon>Acanthomorphata</taxon>
        <taxon>Zeiogadaria</taxon>
        <taxon>Gadariae</taxon>
        <taxon>Gadiformes</taxon>
        <taxon>Gadoidei</taxon>
        <taxon>Merlucciidae</taxon>
        <taxon>Merluccius</taxon>
    </lineage>
</organism>
<evidence type="ECO:0000313" key="1">
    <source>
        <dbReference type="EMBL" id="KAK0134679.1"/>
    </source>
</evidence>
<comment type="caution">
    <text evidence="1">The sequence shown here is derived from an EMBL/GenBank/DDBJ whole genome shotgun (WGS) entry which is preliminary data.</text>
</comment>